<proteinExistence type="predicted"/>
<sequence>MFSRFIQRTVTDSAPVASTSQLHTQEVANPSQATSTSHHGYHELVYQAVGLAISAWVGNAGLGNTNLCKLINALIQSERPLTQSNLVSASTPIAAGIPIKIKDLILERRYIDLALLLPDRSEENFTIQIDINNASPDIRLVPSQKKTPLSLNQWLLA</sequence>
<dbReference type="Proteomes" id="UP001634394">
    <property type="component" value="Unassembled WGS sequence"/>
</dbReference>
<organism evidence="2 3">
    <name type="scientific">Sinanodonta woodiana</name>
    <name type="common">Chinese pond mussel</name>
    <name type="synonym">Anodonta woodiana</name>
    <dbReference type="NCBI Taxonomy" id="1069815"/>
    <lineage>
        <taxon>Eukaryota</taxon>
        <taxon>Metazoa</taxon>
        <taxon>Spiralia</taxon>
        <taxon>Lophotrochozoa</taxon>
        <taxon>Mollusca</taxon>
        <taxon>Bivalvia</taxon>
        <taxon>Autobranchia</taxon>
        <taxon>Heteroconchia</taxon>
        <taxon>Palaeoheterodonta</taxon>
        <taxon>Unionida</taxon>
        <taxon>Unionoidea</taxon>
        <taxon>Unionidae</taxon>
        <taxon>Unioninae</taxon>
        <taxon>Sinanodonta</taxon>
    </lineage>
</organism>
<keyword evidence="3" id="KW-1185">Reference proteome</keyword>
<reference evidence="2 3" key="1">
    <citation type="submission" date="2024-11" db="EMBL/GenBank/DDBJ databases">
        <title>Chromosome-level genome assembly of the freshwater bivalve Anodonta woodiana.</title>
        <authorList>
            <person name="Chen X."/>
        </authorList>
    </citation>
    <scope>NUCLEOTIDE SEQUENCE [LARGE SCALE GENOMIC DNA]</scope>
    <source>
        <strain evidence="2">MN2024</strain>
        <tissue evidence="2">Gills</tissue>
    </source>
</reference>
<comment type="caution">
    <text evidence="2">The sequence shown here is derived from an EMBL/GenBank/DDBJ whole genome shotgun (WGS) entry which is preliminary data.</text>
</comment>
<accession>A0ABD3V0A4</accession>
<gene>
    <name evidence="2" type="ORF">ACJMK2_014187</name>
</gene>
<dbReference type="EMBL" id="JBJQND010000014">
    <property type="protein sequence ID" value="KAL3854952.1"/>
    <property type="molecule type" value="Genomic_DNA"/>
</dbReference>
<protein>
    <submittedName>
        <fullName evidence="2">Uncharacterized protein</fullName>
    </submittedName>
</protein>
<feature type="region of interest" description="Disordered" evidence="1">
    <location>
        <begin position="16"/>
        <end position="35"/>
    </location>
</feature>
<evidence type="ECO:0000313" key="2">
    <source>
        <dbReference type="EMBL" id="KAL3854952.1"/>
    </source>
</evidence>
<dbReference type="AlphaFoldDB" id="A0ABD3V0A4"/>
<evidence type="ECO:0000256" key="1">
    <source>
        <dbReference type="SAM" id="MobiDB-lite"/>
    </source>
</evidence>
<evidence type="ECO:0000313" key="3">
    <source>
        <dbReference type="Proteomes" id="UP001634394"/>
    </source>
</evidence>
<name>A0ABD3V0A4_SINWO</name>